<dbReference type="Pfam" id="PF13641">
    <property type="entry name" value="Glyco_tranf_2_3"/>
    <property type="match status" value="1"/>
</dbReference>
<keyword evidence="2" id="KW-0808">Transferase</keyword>
<accession>A0ABM8Z2G9</accession>
<dbReference type="InterPro" id="IPR029044">
    <property type="entry name" value="Nucleotide-diphossugar_trans"/>
</dbReference>
<name>A0ABM8Z2G9_9PROT</name>
<dbReference type="Proteomes" id="UP000839052">
    <property type="component" value="Chromosome"/>
</dbReference>
<evidence type="ECO:0000259" key="1">
    <source>
        <dbReference type="Pfam" id="PF00535"/>
    </source>
</evidence>
<organism evidence="2 3">
    <name type="scientific">Candidatus Nitrotoga arctica</name>
    <dbReference type="NCBI Taxonomy" id="453162"/>
    <lineage>
        <taxon>Bacteria</taxon>
        <taxon>Pseudomonadati</taxon>
        <taxon>Pseudomonadota</taxon>
        <taxon>Betaproteobacteria</taxon>
        <taxon>Nitrosomonadales</taxon>
        <taxon>Gallionellaceae</taxon>
        <taxon>Candidatus Nitrotoga</taxon>
    </lineage>
</organism>
<keyword evidence="3" id="KW-1185">Reference proteome</keyword>
<protein>
    <submittedName>
        <fullName evidence="2">Glycosyl transferase</fullName>
    </submittedName>
</protein>
<dbReference type="PANTHER" id="PTHR43179:SF7">
    <property type="entry name" value="RHAMNOSYLTRANSFERASE WBBL"/>
    <property type="match status" value="1"/>
</dbReference>
<dbReference type="Gene3D" id="3.90.550.10">
    <property type="entry name" value="Spore Coat Polysaccharide Biosynthesis Protein SpsA, Chain A"/>
    <property type="match status" value="1"/>
</dbReference>
<dbReference type="SUPFAM" id="SSF53448">
    <property type="entry name" value="Nucleotide-diphospho-sugar transferases"/>
    <property type="match status" value="1"/>
</dbReference>
<evidence type="ECO:0000313" key="2">
    <source>
        <dbReference type="EMBL" id="CAG9934019.1"/>
    </source>
</evidence>
<feature type="domain" description="Glycosyltransferase 2-like" evidence="1">
    <location>
        <begin position="62"/>
        <end position="151"/>
    </location>
</feature>
<sequence length="271" mass="31175">MGTMAVEQSPEISISVVSHAQIHLIEYLLHDINQHCRALLIELILTLNLDEMLPFTVDSFLFPIKVIRNPIPRGFATNHNQAFTYAAGQFFCVMNPDIRLNDNPFKALLACLQDTAVGVAAPLILSTNGEIEDSARRFPTPLKIFCKAFGRCKGSDYLVKNNPIFPDWVGGMFMLFPREVFKKLGGFDQRYFLYYEDVDLCARLRLKGYEVAVCPDAKVIHLARRSSHHSFKYLKWHLMSMMRFFCSSLFLKIVWLRLTKKTHGQMYDRAI</sequence>
<dbReference type="PANTHER" id="PTHR43179">
    <property type="entry name" value="RHAMNOSYLTRANSFERASE WBBL"/>
    <property type="match status" value="1"/>
</dbReference>
<reference evidence="2 3" key="1">
    <citation type="submission" date="2021-10" db="EMBL/GenBank/DDBJ databases">
        <authorList>
            <person name="Koch H."/>
        </authorList>
    </citation>
    <scope>NUCLEOTIDE SEQUENCE [LARGE SCALE GENOMIC DNA]</scope>
    <source>
        <strain evidence="2">6680</strain>
    </source>
</reference>
<evidence type="ECO:0000313" key="3">
    <source>
        <dbReference type="Proteomes" id="UP000839052"/>
    </source>
</evidence>
<dbReference type="GO" id="GO:0016740">
    <property type="term" value="F:transferase activity"/>
    <property type="evidence" value="ECO:0007669"/>
    <property type="project" value="UniProtKB-KW"/>
</dbReference>
<dbReference type="Pfam" id="PF00535">
    <property type="entry name" value="Glycos_transf_2"/>
    <property type="match status" value="1"/>
</dbReference>
<proteinExistence type="predicted"/>
<dbReference type="InterPro" id="IPR001173">
    <property type="entry name" value="Glyco_trans_2-like"/>
</dbReference>
<gene>
    <name evidence="2" type="ORF">NTG6680_2770</name>
</gene>
<dbReference type="EMBL" id="OU912926">
    <property type="protein sequence ID" value="CAG9934019.1"/>
    <property type="molecule type" value="Genomic_DNA"/>
</dbReference>